<feature type="signal peptide" evidence="7">
    <location>
        <begin position="1"/>
        <end position="28"/>
    </location>
</feature>
<keyword evidence="3" id="KW-1003">Cell membrane</keyword>
<keyword evidence="4 7" id="KW-0732">Signal</keyword>
<evidence type="ECO:0000313" key="10">
    <source>
        <dbReference type="Proteomes" id="UP000233440"/>
    </source>
</evidence>
<dbReference type="GO" id="GO:0005886">
    <property type="term" value="C:plasma membrane"/>
    <property type="evidence" value="ECO:0007669"/>
    <property type="project" value="UniProtKB-SubCell"/>
</dbReference>
<reference evidence="9 10" key="1">
    <citation type="submission" date="2017-11" db="EMBL/GenBank/DDBJ databases">
        <title>Bacillus camelliae sp. nov., isolated from pu'er tea.</title>
        <authorList>
            <person name="Niu L."/>
        </authorList>
    </citation>
    <scope>NUCLEOTIDE SEQUENCE [LARGE SCALE GENOMIC DNA]</scope>
    <source>
        <strain evidence="9 10">7578-1</strain>
    </source>
</reference>
<evidence type="ECO:0000256" key="5">
    <source>
        <dbReference type="ARBA" id="ARBA00023136"/>
    </source>
</evidence>
<comment type="caution">
    <text evidence="9">The sequence shown here is derived from an EMBL/GenBank/DDBJ whole genome shotgun (WGS) entry which is preliminary data.</text>
</comment>
<keyword evidence="6" id="KW-0449">Lipoprotein</keyword>
<dbReference type="InterPro" id="IPR028082">
    <property type="entry name" value="Peripla_BP_I"/>
</dbReference>
<proteinExistence type="inferred from homology"/>
<organism evidence="9 10">
    <name type="scientific">Heyndrickxia camelliae</name>
    <dbReference type="NCBI Taxonomy" id="1707093"/>
    <lineage>
        <taxon>Bacteria</taxon>
        <taxon>Bacillati</taxon>
        <taxon>Bacillota</taxon>
        <taxon>Bacilli</taxon>
        <taxon>Bacillales</taxon>
        <taxon>Bacillaceae</taxon>
        <taxon>Heyndrickxia</taxon>
    </lineage>
</organism>
<evidence type="ECO:0000313" key="9">
    <source>
        <dbReference type="EMBL" id="PKR83577.1"/>
    </source>
</evidence>
<dbReference type="InterPro" id="IPR050957">
    <property type="entry name" value="BMP_lipoprotein"/>
</dbReference>
<dbReference type="AlphaFoldDB" id="A0A2N3LG86"/>
<feature type="chain" id="PRO_5038741781" evidence="7">
    <location>
        <begin position="29"/>
        <end position="366"/>
    </location>
</feature>
<evidence type="ECO:0000256" key="2">
    <source>
        <dbReference type="ARBA" id="ARBA00008610"/>
    </source>
</evidence>
<dbReference type="PANTHER" id="PTHR34296">
    <property type="entry name" value="TRANSCRIPTIONAL ACTIVATOR PROTEIN MED"/>
    <property type="match status" value="1"/>
</dbReference>
<dbReference type="InterPro" id="IPR003760">
    <property type="entry name" value="PnrA-like"/>
</dbReference>
<keyword evidence="10" id="KW-1185">Reference proteome</keyword>
<evidence type="ECO:0000256" key="3">
    <source>
        <dbReference type="ARBA" id="ARBA00022475"/>
    </source>
</evidence>
<dbReference type="OrthoDB" id="9784230at2"/>
<evidence type="ECO:0000259" key="8">
    <source>
        <dbReference type="Pfam" id="PF02608"/>
    </source>
</evidence>
<evidence type="ECO:0000256" key="4">
    <source>
        <dbReference type="ARBA" id="ARBA00022729"/>
    </source>
</evidence>
<feature type="domain" description="ABC transporter substrate-binding protein PnrA-like" evidence="8">
    <location>
        <begin position="50"/>
        <end position="361"/>
    </location>
</feature>
<sequence length="366" mass="38921">MIIGGTKVKKRKIGLALSLVLAAGTLLGACGTSTSTKDDGKSNGGKSKFTVAMVTDVGGIDDKSFNQSAWEGLQKFGADNGLQKGTNGYNYLQSQSPADYTTNLNTAVRNNFKLIYGIGYNLQKDIETIAGQRPKSNFAIVDSVITGKKNVASITFKEQEGSFLVGVVAGLTTKTNKVGFVGGTDSDLINKFAAGFQAGVKAVNPKAKLDIQFAGAFDKADKGQSMAAAMYQSGADIIYHAAGATGNGVFTEAKNIKQKDPNKNVWVIGVDRDQNDEGKVTVKGKEYNVTLTSMVKRVDLAVEDLSKKAMEGKFPGGQQIEYGLKENAIGIAPSQENVSKDVLKAVDEWKQKIINGEVDIPLKPTK</sequence>
<name>A0A2N3LG86_9BACI</name>
<dbReference type="EMBL" id="PIQO01000017">
    <property type="protein sequence ID" value="PKR83577.1"/>
    <property type="molecule type" value="Genomic_DNA"/>
</dbReference>
<dbReference type="Proteomes" id="UP000233440">
    <property type="component" value="Unassembled WGS sequence"/>
</dbReference>
<gene>
    <name evidence="9" type="ORF">CWO92_18615</name>
</gene>
<dbReference type="CDD" id="cd06354">
    <property type="entry name" value="PBP1_PrnA-like"/>
    <property type="match status" value="1"/>
</dbReference>
<dbReference type="SUPFAM" id="SSF53822">
    <property type="entry name" value="Periplasmic binding protein-like I"/>
    <property type="match status" value="1"/>
</dbReference>
<dbReference type="Pfam" id="PF02608">
    <property type="entry name" value="Bmp"/>
    <property type="match status" value="1"/>
</dbReference>
<accession>A0A2N3LG86</accession>
<dbReference type="Gene3D" id="3.40.50.2300">
    <property type="match status" value="2"/>
</dbReference>
<protein>
    <submittedName>
        <fullName evidence="9">BMP family ABC transporter substrate-binding protein</fullName>
    </submittedName>
</protein>
<comment type="similarity">
    <text evidence="2">Belongs to the BMP lipoprotein family.</text>
</comment>
<dbReference type="PROSITE" id="PS51257">
    <property type="entry name" value="PROKAR_LIPOPROTEIN"/>
    <property type="match status" value="1"/>
</dbReference>
<keyword evidence="5" id="KW-0472">Membrane</keyword>
<evidence type="ECO:0000256" key="7">
    <source>
        <dbReference type="SAM" id="SignalP"/>
    </source>
</evidence>
<dbReference type="PANTHER" id="PTHR34296:SF2">
    <property type="entry name" value="ABC TRANSPORTER GUANOSINE-BINDING PROTEIN NUPN"/>
    <property type="match status" value="1"/>
</dbReference>
<evidence type="ECO:0000256" key="1">
    <source>
        <dbReference type="ARBA" id="ARBA00004193"/>
    </source>
</evidence>
<comment type="subcellular location">
    <subcellularLocation>
        <location evidence="1">Cell membrane</location>
        <topology evidence="1">Lipid-anchor</topology>
    </subcellularLocation>
</comment>
<evidence type="ECO:0000256" key="6">
    <source>
        <dbReference type="ARBA" id="ARBA00023288"/>
    </source>
</evidence>